<accession>A0ACD5IEM2</accession>
<reference evidence="1 2" key="1">
    <citation type="journal article" date="2021" name="ISME J.">
        <title>Genomic evolution of the class Acidithiobacillia: deep-branching Proteobacteria living in extreme acidic conditions.</title>
        <authorList>
            <person name="Moya-Beltran A."/>
            <person name="Beard S."/>
            <person name="Rojas-Villalobos C."/>
            <person name="Issotta F."/>
            <person name="Gallardo Y."/>
            <person name="Ulloa R."/>
            <person name="Giaveno A."/>
            <person name="Degli Esposti M."/>
            <person name="Johnson D.B."/>
            <person name="Quatrini R."/>
        </authorList>
    </citation>
    <scope>NUCLEOTIDE SEQUENCE [LARGE SCALE GENOMIC DNA]</scope>
    <source>
        <strain evidence="1 2">CF3</strain>
    </source>
</reference>
<gene>
    <name evidence="1" type="ORF">HF292_010080</name>
</gene>
<name>A0ACD5IEM2_9PROT</name>
<organism evidence="1 2">
    <name type="scientific">Acidithiobacillus ferruginosus</name>
    <dbReference type="NCBI Taxonomy" id="3063951"/>
    <lineage>
        <taxon>Bacteria</taxon>
        <taxon>Pseudomonadati</taxon>
        <taxon>Pseudomonadota</taxon>
        <taxon>Acidithiobacillia</taxon>
        <taxon>Acidithiobacillales</taxon>
        <taxon>Acidithiobacillaceae</taxon>
        <taxon>Acidithiobacillus</taxon>
    </lineage>
</organism>
<evidence type="ECO:0000313" key="1">
    <source>
        <dbReference type="EMBL" id="XRP72152.1"/>
    </source>
</evidence>
<dbReference type="Proteomes" id="UP001196097">
    <property type="component" value="Chromosome"/>
</dbReference>
<sequence>MESAGRIPHLRYVLEGQEFARFPKDVAAKVWRRALEMLARADFGDMEANPPDYEARLTAIVAFSLKKDINSDVGEALAHNENNMRPGQLAQLLKQIGVNKILQKSCEDQDMLAYLGSDNADQARDHLAAEQDDFFKRRNYIAHAIKLSSSSGPAQLNKDIQLFSIFGRALQRALDREFNPVPLSADTLAGATAEAGID</sequence>
<proteinExistence type="predicted"/>
<protein>
    <submittedName>
        <fullName evidence="1">HEPN domain-containing protein</fullName>
    </submittedName>
</protein>
<dbReference type="EMBL" id="CP130946">
    <property type="protein sequence ID" value="XRP72152.1"/>
    <property type="molecule type" value="Genomic_DNA"/>
</dbReference>
<keyword evidence="2" id="KW-1185">Reference proteome</keyword>
<evidence type="ECO:0000313" key="2">
    <source>
        <dbReference type="Proteomes" id="UP001196097"/>
    </source>
</evidence>